<feature type="region of interest" description="Disordered" evidence="1">
    <location>
        <begin position="92"/>
        <end position="113"/>
    </location>
</feature>
<evidence type="ECO:0000256" key="1">
    <source>
        <dbReference type="SAM" id="MobiDB-lite"/>
    </source>
</evidence>
<proteinExistence type="predicted"/>
<feature type="compositionally biased region" description="Basic and acidic residues" evidence="1">
    <location>
        <begin position="13"/>
        <end position="22"/>
    </location>
</feature>
<organism evidence="2 3">
    <name type="scientific">Phyllostomus discolor</name>
    <name type="common">pale spear-nosed bat</name>
    <dbReference type="NCBI Taxonomy" id="89673"/>
    <lineage>
        <taxon>Eukaryota</taxon>
        <taxon>Metazoa</taxon>
        <taxon>Chordata</taxon>
        <taxon>Craniata</taxon>
        <taxon>Vertebrata</taxon>
        <taxon>Euteleostomi</taxon>
        <taxon>Mammalia</taxon>
        <taxon>Eutheria</taxon>
        <taxon>Laurasiatheria</taxon>
        <taxon>Chiroptera</taxon>
        <taxon>Yangochiroptera</taxon>
        <taxon>Phyllostomidae</taxon>
        <taxon>Phyllostominae</taxon>
        <taxon>Phyllostomus</taxon>
    </lineage>
</organism>
<name>A0A834AW67_9CHIR</name>
<protein>
    <submittedName>
        <fullName evidence="2">Uncharacterized protein</fullName>
    </submittedName>
</protein>
<dbReference type="AlphaFoldDB" id="A0A834AW67"/>
<accession>A0A834AW67</accession>
<reference evidence="2 3" key="1">
    <citation type="journal article" date="2020" name="Nature">
        <title>Six reference-quality genomes reveal evolution of bat adaptations.</title>
        <authorList>
            <person name="Jebb D."/>
            <person name="Huang Z."/>
            <person name="Pippel M."/>
            <person name="Hughes G.M."/>
            <person name="Lavrichenko K."/>
            <person name="Devanna P."/>
            <person name="Winkler S."/>
            <person name="Jermiin L.S."/>
            <person name="Skirmuntt E.C."/>
            <person name="Katzourakis A."/>
            <person name="Burkitt-Gray L."/>
            <person name="Ray D.A."/>
            <person name="Sullivan K.A.M."/>
            <person name="Roscito J.G."/>
            <person name="Kirilenko B.M."/>
            <person name="Davalos L.M."/>
            <person name="Corthals A.P."/>
            <person name="Power M.L."/>
            <person name="Jones G."/>
            <person name="Ransome R.D."/>
            <person name="Dechmann D.K.N."/>
            <person name="Locatelli A.G."/>
            <person name="Puechmaille S.J."/>
            <person name="Fedrigo O."/>
            <person name="Jarvis E.D."/>
            <person name="Hiller M."/>
            <person name="Vernes S.C."/>
            <person name="Myers E.W."/>
            <person name="Teeling E.C."/>
        </authorList>
    </citation>
    <scope>NUCLEOTIDE SEQUENCE [LARGE SCALE GENOMIC DNA]</scope>
    <source>
        <strain evidence="2">Bat1K_MPI-CBG_1</strain>
    </source>
</reference>
<evidence type="ECO:0000313" key="2">
    <source>
        <dbReference type="EMBL" id="KAF6119655.1"/>
    </source>
</evidence>
<comment type="caution">
    <text evidence="2">The sequence shown here is derived from an EMBL/GenBank/DDBJ whole genome shotgun (WGS) entry which is preliminary data.</text>
</comment>
<dbReference type="Proteomes" id="UP000664940">
    <property type="component" value="Unassembled WGS sequence"/>
</dbReference>
<sequence>MQNSGNTNPGLEKIPHTLRPEEGSTSVSCSEISKVCVLQREEGQARALPARGSAHTTTCQRFVISPVGTHALSTVGKEHCPHQTGRLLVWRQPALGTERGSRGPSRSPQRKRERRLLWEDSVQDLCTFHRCSPSPRSAHPRGLPHRNSCTSFHRCIFQTTHQSTEEIAGNW</sequence>
<dbReference type="EMBL" id="JABVXQ010000003">
    <property type="protein sequence ID" value="KAF6119655.1"/>
    <property type="molecule type" value="Genomic_DNA"/>
</dbReference>
<gene>
    <name evidence="2" type="ORF">HJG60_010112</name>
</gene>
<evidence type="ECO:0000313" key="3">
    <source>
        <dbReference type="Proteomes" id="UP000664940"/>
    </source>
</evidence>
<feature type="region of interest" description="Disordered" evidence="1">
    <location>
        <begin position="1"/>
        <end position="24"/>
    </location>
</feature>